<feature type="transmembrane region" description="Helical" evidence="5">
    <location>
        <begin position="76"/>
        <end position="97"/>
    </location>
</feature>
<dbReference type="PANTHER" id="PTHR23502">
    <property type="entry name" value="MAJOR FACILITATOR SUPERFAMILY"/>
    <property type="match status" value="1"/>
</dbReference>
<keyword evidence="3 5" id="KW-1133">Transmembrane helix</keyword>
<evidence type="ECO:0000313" key="8">
    <source>
        <dbReference type="Proteomes" id="UP001642482"/>
    </source>
</evidence>
<accession>A0ABP0BX19</accession>
<feature type="transmembrane region" description="Helical" evidence="5">
    <location>
        <begin position="165"/>
        <end position="188"/>
    </location>
</feature>
<dbReference type="Proteomes" id="UP001642482">
    <property type="component" value="Unassembled WGS sequence"/>
</dbReference>
<evidence type="ECO:0000256" key="2">
    <source>
        <dbReference type="ARBA" id="ARBA00022692"/>
    </source>
</evidence>
<feature type="transmembrane region" description="Helical" evidence="5">
    <location>
        <begin position="34"/>
        <end position="55"/>
    </location>
</feature>
<gene>
    <name evidence="7" type="ORF">SEUCBS140593_005530</name>
</gene>
<name>A0ABP0BX19_9PEZI</name>
<protein>
    <recommendedName>
        <fullName evidence="9">Major facilitator superfamily (MFS) profile domain-containing protein</fullName>
    </recommendedName>
</protein>
<feature type="chain" id="PRO_5045706025" description="Major facilitator superfamily (MFS) profile domain-containing protein" evidence="6">
    <location>
        <begin position="19"/>
        <end position="203"/>
    </location>
</feature>
<organism evidence="7 8">
    <name type="scientific">Sporothrix eucalyptigena</name>
    <dbReference type="NCBI Taxonomy" id="1812306"/>
    <lineage>
        <taxon>Eukaryota</taxon>
        <taxon>Fungi</taxon>
        <taxon>Dikarya</taxon>
        <taxon>Ascomycota</taxon>
        <taxon>Pezizomycotina</taxon>
        <taxon>Sordariomycetes</taxon>
        <taxon>Sordariomycetidae</taxon>
        <taxon>Ophiostomatales</taxon>
        <taxon>Ophiostomataceae</taxon>
        <taxon>Sporothrix</taxon>
    </lineage>
</organism>
<dbReference type="EMBL" id="CAWUHD010000054">
    <property type="protein sequence ID" value="CAK7224307.1"/>
    <property type="molecule type" value="Genomic_DNA"/>
</dbReference>
<dbReference type="PANTHER" id="PTHR23502:SF22">
    <property type="entry name" value="MAJOR FACILITATOR SUPERFAMILY (MFS) PROFILE DOMAIN-CONTAINING PROTEIN"/>
    <property type="match status" value="1"/>
</dbReference>
<keyword evidence="6" id="KW-0732">Signal</keyword>
<dbReference type="SUPFAM" id="SSF103473">
    <property type="entry name" value="MFS general substrate transporter"/>
    <property type="match status" value="1"/>
</dbReference>
<comment type="caution">
    <text evidence="7">The sequence shown here is derived from an EMBL/GenBank/DDBJ whole genome shotgun (WGS) entry which is preliminary data.</text>
</comment>
<evidence type="ECO:0000256" key="6">
    <source>
        <dbReference type="SAM" id="SignalP"/>
    </source>
</evidence>
<sequence length="203" mass="21733">MFFCWAIGINITTAVLFATPTVDGGYGFSYNTVGYIYFSPIVGIVIGEVFGHYFNDFLARRYIRTHKGVYESEARLPAIYVSAVFMVAGLVLLGQALQRHLHVAAVILGWGMSSLGVMIASVAVSAYVVDSYPNAAAEVSGWTNFARAIGGFSVGYYQQPWGARVGYGASFGTQAGIVGVGVIFVAVAHRYGHALRLKAGPIE</sequence>
<evidence type="ECO:0000256" key="1">
    <source>
        <dbReference type="ARBA" id="ARBA00004141"/>
    </source>
</evidence>
<dbReference type="Gene3D" id="1.20.1250.20">
    <property type="entry name" value="MFS general substrate transporter like domains"/>
    <property type="match status" value="1"/>
</dbReference>
<feature type="transmembrane region" description="Helical" evidence="5">
    <location>
        <begin position="103"/>
        <end position="129"/>
    </location>
</feature>
<evidence type="ECO:0000256" key="5">
    <source>
        <dbReference type="SAM" id="Phobius"/>
    </source>
</evidence>
<proteinExistence type="predicted"/>
<feature type="signal peptide" evidence="6">
    <location>
        <begin position="1"/>
        <end position="18"/>
    </location>
</feature>
<dbReference type="InterPro" id="IPR036259">
    <property type="entry name" value="MFS_trans_sf"/>
</dbReference>
<comment type="subcellular location">
    <subcellularLocation>
        <location evidence="1">Membrane</location>
        <topology evidence="1">Multi-pass membrane protein</topology>
    </subcellularLocation>
</comment>
<evidence type="ECO:0000256" key="3">
    <source>
        <dbReference type="ARBA" id="ARBA00022989"/>
    </source>
</evidence>
<reference evidence="7 8" key="1">
    <citation type="submission" date="2024-01" db="EMBL/GenBank/DDBJ databases">
        <authorList>
            <person name="Allen C."/>
            <person name="Tagirdzhanova G."/>
        </authorList>
    </citation>
    <scope>NUCLEOTIDE SEQUENCE [LARGE SCALE GENOMIC DNA]</scope>
</reference>
<keyword evidence="4 5" id="KW-0472">Membrane</keyword>
<dbReference type="InterPro" id="IPR011701">
    <property type="entry name" value="MFS"/>
</dbReference>
<evidence type="ECO:0000256" key="4">
    <source>
        <dbReference type="ARBA" id="ARBA00023136"/>
    </source>
</evidence>
<evidence type="ECO:0008006" key="9">
    <source>
        <dbReference type="Google" id="ProtNLM"/>
    </source>
</evidence>
<keyword evidence="2 5" id="KW-0812">Transmembrane</keyword>
<keyword evidence="8" id="KW-1185">Reference proteome</keyword>
<dbReference type="Pfam" id="PF07690">
    <property type="entry name" value="MFS_1"/>
    <property type="match status" value="1"/>
</dbReference>
<evidence type="ECO:0000313" key="7">
    <source>
        <dbReference type="EMBL" id="CAK7224307.1"/>
    </source>
</evidence>